<dbReference type="Proteomes" id="UP000886520">
    <property type="component" value="Chromosome 14"/>
</dbReference>
<name>A0A9D4ZE16_ADICA</name>
<accession>A0A9D4ZE16</accession>
<comment type="caution">
    <text evidence="1">The sequence shown here is derived from an EMBL/GenBank/DDBJ whole genome shotgun (WGS) entry which is preliminary data.</text>
</comment>
<keyword evidence="2" id="KW-1185">Reference proteome</keyword>
<evidence type="ECO:0000313" key="2">
    <source>
        <dbReference type="Proteomes" id="UP000886520"/>
    </source>
</evidence>
<dbReference type="EMBL" id="JABFUD020000014">
    <property type="protein sequence ID" value="KAI5070657.1"/>
    <property type="molecule type" value="Genomic_DNA"/>
</dbReference>
<organism evidence="1 2">
    <name type="scientific">Adiantum capillus-veneris</name>
    <name type="common">Maidenhair fern</name>
    <dbReference type="NCBI Taxonomy" id="13818"/>
    <lineage>
        <taxon>Eukaryota</taxon>
        <taxon>Viridiplantae</taxon>
        <taxon>Streptophyta</taxon>
        <taxon>Embryophyta</taxon>
        <taxon>Tracheophyta</taxon>
        <taxon>Polypodiopsida</taxon>
        <taxon>Polypodiidae</taxon>
        <taxon>Polypodiales</taxon>
        <taxon>Pteridineae</taxon>
        <taxon>Pteridaceae</taxon>
        <taxon>Vittarioideae</taxon>
        <taxon>Adiantum</taxon>
    </lineage>
</organism>
<evidence type="ECO:0000313" key="1">
    <source>
        <dbReference type="EMBL" id="KAI5070657.1"/>
    </source>
</evidence>
<reference evidence="1" key="1">
    <citation type="submission" date="2021-01" db="EMBL/GenBank/DDBJ databases">
        <title>Adiantum capillus-veneris genome.</title>
        <authorList>
            <person name="Fang Y."/>
            <person name="Liao Q."/>
        </authorList>
    </citation>
    <scope>NUCLEOTIDE SEQUENCE</scope>
    <source>
        <strain evidence="1">H3</strain>
        <tissue evidence="1">Leaf</tissue>
    </source>
</reference>
<sequence length="104" mass="12078">MSEALPIIGHVTDHKIRSLRTIIYSLPCCLELNLYHTASHFTNIRWDLLHFKQISEDLFWILGCTERLARDFQFDVSGGYLLDKLLQSLSCRFSPSCGEQFSRL</sequence>
<gene>
    <name evidence="1" type="ORF">GOP47_0015000</name>
</gene>
<protein>
    <submittedName>
        <fullName evidence="1">Uncharacterized protein</fullName>
    </submittedName>
</protein>
<proteinExistence type="predicted"/>
<dbReference type="AlphaFoldDB" id="A0A9D4ZE16"/>